<accession>K8F468</accession>
<protein>
    <recommendedName>
        <fullName evidence="3">U-box domain-containing protein</fullName>
    </recommendedName>
</protein>
<reference evidence="1 2" key="1">
    <citation type="submission" date="2011-10" db="EMBL/GenBank/DDBJ databases">
        <authorList>
            <person name="Genoscope - CEA"/>
        </authorList>
    </citation>
    <scope>NUCLEOTIDE SEQUENCE [LARGE SCALE GENOMIC DNA]</scope>
    <source>
        <strain evidence="1 2">RCC 1105</strain>
    </source>
</reference>
<dbReference type="AlphaFoldDB" id="K8F468"/>
<dbReference type="STRING" id="41875.K8F468"/>
<dbReference type="OrthoDB" id="497316at2759"/>
<keyword evidence="2" id="KW-1185">Reference proteome</keyword>
<evidence type="ECO:0000313" key="2">
    <source>
        <dbReference type="Proteomes" id="UP000198341"/>
    </source>
</evidence>
<dbReference type="InterPro" id="IPR013083">
    <property type="entry name" value="Znf_RING/FYVE/PHD"/>
</dbReference>
<dbReference type="SUPFAM" id="SSF57850">
    <property type="entry name" value="RING/U-box"/>
    <property type="match status" value="1"/>
</dbReference>
<gene>
    <name evidence="1" type="ordered locus">Bathy14g00580</name>
</gene>
<dbReference type="RefSeq" id="XP_007509158.1">
    <property type="nucleotide sequence ID" value="XM_007509096.1"/>
</dbReference>
<dbReference type="eggNOG" id="KOG0883">
    <property type="taxonomic scope" value="Eukaryota"/>
</dbReference>
<dbReference type="EMBL" id="FO082265">
    <property type="protein sequence ID" value="CCO19615.1"/>
    <property type="molecule type" value="Genomic_DNA"/>
</dbReference>
<name>K8F468_9CHLO</name>
<proteinExistence type="predicted"/>
<organism evidence="1 2">
    <name type="scientific">Bathycoccus prasinos</name>
    <dbReference type="NCBI Taxonomy" id="41875"/>
    <lineage>
        <taxon>Eukaryota</taxon>
        <taxon>Viridiplantae</taxon>
        <taxon>Chlorophyta</taxon>
        <taxon>Mamiellophyceae</taxon>
        <taxon>Mamiellales</taxon>
        <taxon>Bathycoccaceae</taxon>
        <taxon>Bathycoccus</taxon>
    </lineage>
</organism>
<dbReference type="Gene3D" id="3.30.40.10">
    <property type="entry name" value="Zinc/RING finger domain, C3HC4 (zinc finger)"/>
    <property type="match status" value="1"/>
</dbReference>
<evidence type="ECO:0000313" key="1">
    <source>
        <dbReference type="EMBL" id="CCO19615.1"/>
    </source>
</evidence>
<dbReference type="Proteomes" id="UP000198341">
    <property type="component" value="Chromosome 14"/>
</dbReference>
<dbReference type="Pfam" id="PF04641">
    <property type="entry name" value="Rtf2"/>
    <property type="match status" value="1"/>
</dbReference>
<dbReference type="GeneID" id="19011752"/>
<evidence type="ECO:0008006" key="3">
    <source>
        <dbReference type="Google" id="ProtNLM"/>
    </source>
</evidence>
<sequence>MGAKKSAAKDRGYVTATEWKLDGGGKKNASVNAPLKKLPFNCCALSFLPFETPVFDVNSGSIYDLENIFPYALKHKQDPITGRNMQIKDLKELKLKKSEGNKDFTYECPILGSEFTDSTKICVVKRSGTV</sequence>
<dbReference type="KEGG" id="bpg:Bathy14g00580"/>